<evidence type="ECO:0000313" key="1">
    <source>
        <dbReference type="EMBL" id="ANY72475.1"/>
    </source>
</evidence>
<dbReference type="RefSeq" id="WP_077569301.1">
    <property type="nucleotide sequence ID" value="NZ_CP016809.1"/>
</dbReference>
<name>A0A1B2DXN8_9BACL</name>
<reference evidence="2 3" key="2">
    <citation type="submission" date="2016-12" db="EMBL/GenBank/DDBJ databases">
        <title>Genome sequencing and description of Paenibacillus sp. nov. from high altitude lake in the Indian Trans- Himalayas.</title>
        <authorList>
            <person name="Kiran S."/>
            <person name="Swarnkar M.K."/>
            <person name="Rana A."/>
            <person name="Tewari R."/>
            <person name="Gulati A."/>
        </authorList>
    </citation>
    <scope>NUCLEOTIDE SEQUENCE [LARGE SCALE GENOMIC DNA]</scope>
    <source>
        <strain evidence="2 3">IHBB 9951</strain>
    </source>
</reference>
<sequence length="191" mass="20967">MNKARRITRGRGIRPCRRYSGRLRTSAFRGNLTAGADRANGGSDYALAEDTISASHLKHRSVRSEAIEDYSVYSIHLSPESITSSKIALNSVELEHLNFNPVQGVAERPVMQQFGQLPFVFPEGATEMDVSVTLQAHYPNGNYVMVVSCNDPAFQAGVRAKNELQAVVGITRPQDCQTAEGWLSWIAIGSK</sequence>
<dbReference type="AlphaFoldDB" id="A0A1B2DXN8"/>
<keyword evidence="3" id="KW-1185">Reference proteome</keyword>
<dbReference type="EMBL" id="CP016809">
    <property type="protein sequence ID" value="ANY72475.1"/>
    <property type="molecule type" value="Genomic_DNA"/>
</dbReference>
<evidence type="ECO:0008006" key="4">
    <source>
        <dbReference type="Google" id="ProtNLM"/>
    </source>
</evidence>
<reference evidence="1" key="1">
    <citation type="submission" date="2016-08" db="EMBL/GenBank/DDBJ databases">
        <title>Complete Genome Seqeunce of Paenibacillus sp. nov. IHBB 9852 from high altitute lake of Indian trans-Himalayas.</title>
        <authorList>
            <person name="Kiran S."/>
            <person name="Swarnkar M.K."/>
            <person name="Rana A."/>
            <person name="Tewari R."/>
            <person name="Gulati A."/>
        </authorList>
    </citation>
    <scope>NUCLEOTIDE SEQUENCE [LARGE SCALE GENOMIC DNA]</scope>
    <source>
        <strain evidence="1">IHBB 9852</strain>
    </source>
</reference>
<accession>A0A1B2DXN8</accession>
<evidence type="ECO:0000313" key="3">
    <source>
        <dbReference type="Proteomes" id="UP000189059"/>
    </source>
</evidence>
<dbReference type="EMBL" id="MRVI01000002">
    <property type="protein sequence ID" value="OOC58384.1"/>
    <property type="molecule type" value="Genomic_DNA"/>
</dbReference>
<protein>
    <recommendedName>
        <fullName evidence="4">WIAG-tail domain</fullName>
    </recommendedName>
</protein>
<proteinExistence type="predicted"/>
<dbReference type="NCBIfam" id="NF012201">
    <property type="entry name" value="WIAG-tail"/>
    <property type="match status" value="1"/>
</dbReference>
<dbReference type="KEGG" id="pib:BBD41_07680"/>
<evidence type="ECO:0000313" key="2">
    <source>
        <dbReference type="EMBL" id="OOC58384.1"/>
    </source>
</evidence>
<organism evidence="1">
    <name type="scientific">Paenibacillus ihbetae</name>
    <dbReference type="NCBI Taxonomy" id="1870820"/>
    <lineage>
        <taxon>Bacteria</taxon>
        <taxon>Bacillati</taxon>
        <taxon>Bacillota</taxon>
        <taxon>Bacilli</taxon>
        <taxon>Bacillales</taxon>
        <taxon>Paenibacillaceae</taxon>
        <taxon>Paenibacillus</taxon>
    </lineage>
</organism>
<dbReference type="OrthoDB" id="2985197at2"/>
<gene>
    <name evidence="2" type="ORF">BBD40_21915</name>
    <name evidence="1" type="ORF">BBD41_07680</name>
</gene>
<dbReference type="Proteomes" id="UP000189059">
    <property type="component" value="Unassembled WGS sequence"/>
</dbReference>